<dbReference type="EMBL" id="KV441405">
    <property type="protein sequence ID" value="OAF56135.1"/>
    <property type="molecule type" value="Genomic_DNA"/>
</dbReference>
<name>A0A177A1I1_9PEZI</name>
<accession>A0A177A1I1</accession>
<dbReference type="GeneID" id="36290492"/>
<dbReference type="AlphaFoldDB" id="A0A177A1I1"/>
<protein>
    <submittedName>
        <fullName evidence="1">Uncharacterized protein</fullName>
    </submittedName>
</protein>
<proteinExistence type="predicted"/>
<gene>
    <name evidence="1" type="ORF">VC83_07447</name>
</gene>
<evidence type="ECO:0000313" key="1">
    <source>
        <dbReference type="EMBL" id="OAF56135.1"/>
    </source>
</evidence>
<dbReference type="RefSeq" id="XP_024321433.1">
    <property type="nucleotide sequence ID" value="XM_024471017.1"/>
</dbReference>
<dbReference type="Proteomes" id="UP000077154">
    <property type="component" value="Unassembled WGS sequence"/>
</dbReference>
<dbReference type="VEuPathDB" id="FungiDB:GMDG_07395"/>
<organism evidence="1">
    <name type="scientific">Pseudogymnoascus destructans</name>
    <dbReference type="NCBI Taxonomy" id="655981"/>
    <lineage>
        <taxon>Eukaryota</taxon>
        <taxon>Fungi</taxon>
        <taxon>Dikarya</taxon>
        <taxon>Ascomycota</taxon>
        <taxon>Pezizomycotina</taxon>
        <taxon>Leotiomycetes</taxon>
        <taxon>Thelebolales</taxon>
        <taxon>Thelebolaceae</taxon>
        <taxon>Pseudogymnoascus</taxon>
    </lineage>
</organism>
<sequence>MDLSNFLNPAEEAMAPYIQVSDAQDDDDEEPQRPVLTTQNTIQALQALIEFSESENSGVERQLVAKQANDLVQAPLVIALKWDPVAIGLERLFSIVKRVVSWIGSSLKEKEREEKDATVKKQLKDLESK</sequence>
<reference evidence="1" key="1">
    <citation type="submission" date="2016-03" db="EMBL/GenBank/DDBJ databases">
        <title>Updated assembly of Pseudogymnoascus destructans, the fungus causing white-nose syndrome of bats.</title>
        <authorList>
            <person name="Palmer J.M."/>
            <person name="Drees K.P."/>
            <person name="Foster J.T."/>
            <person name="Lindner D.L."/>
        </authorList>
    </citation>
    <scope>NUCLEOTIDE SEQUENCE [LARGE SCALE GENOMIC DNA]</scope>
    <source>
        <strain evidence="1">20631-21</strain>
    </source>
</reference>